<protein>
    <submittedName>
        <fullName evidence="2">Uncharacterized protein</fullName>
    </submittedName>
</protein>
<reference evidence="2" key="1">
    <citation type="submission" date="2014-11" db="EMBL/GenBank/DDBJ databases">
        <authorList>
            <person name="Amaro Gonzalez C."/>
        </authorList>
    </citation>
    <scope>NUCLEOTIDE SEQUENCE</scope>
</reference>
<keyword evidence="1" id="KW-0812">Transmembrane</keyword>
<accession>A0A0E9VVF1</accession>
<dbReference type="AlphaFoldDB" id="A0A0E9VVF1"/>
<proteinExistence type="predicted"/>
<feature type="transmembrane region" description="Helical" evidence="1">
    <location>
        <begin position="20"/>
        <end position="45"/>
    </location>
</feature>
<sequence>MGYQHPTHIFIRNHLHLSRYVQYLIFFFNLNRGVIYLQLIVIYIWGLACFTLPTENFC</sequence>
<dbReference type="EMBL" id="GBXM01026448">
    <property type="protein sequence ID" value="JAH82129.1"/>
    <property type="molecule type" value="Transcribed_RNA"/>
</dbReference>
<evidence type="ECO:0000256" key="1">
    <source>
        <dbReference type="SAM" id="Phobius"/>
    </source>
</evidence>
<organism evidence="2">
    <name type="scientific">Anguilla anguilla</name>
    <name type="common">European freshwater eel</name>
    <name type="synonym">Muraena anguilla</name>
    <dbReference type="NCBI Taxonomy" id="7936"/>
    <lineage>
        <taxon>Eukaryota</taxon>
        <taxon>Metazoa</taxon>
        <taxon>Chordata</taxon>
        <taxon>Craniata</taxon>
        <taxon>Vertebrata</taxon>
        <taxon>Euteleostomi</taxon>
        <taxon>Actinopterygii</taxon>
        <taxon>Neopterygii</taxon>
        <taxon>Teleostei</taxon>
        <taxon>Anguilliformes</taxon>
        <taxon>Anguillidae</taxon>
        <taxon>Anguilla</taxon>
    </lineage>
</organism>
<reference evidence="2" key="2">
    <citation type="journal article" date="2015" name="Fish Shellfish Immunol.">
        <title>Early steps in the European eel (Anguilla anguilla)-Vibrio vulnificus interaction in the gills: Role of the RtxA13 toxin.</title>
        <authorList>
            <person name="Callol A."/>
            <person name="Pajuelo D."/>
            <person name="Ebbesson L."/>
            <person name="Teles M."/>
            <person name="MacKenzie S."/>
            <person name="Amaro C."/>
        </authorList>
    </citation>
    <scope>NUCLEOTIDE SEQUENCE</scope>
</reference>
<evidence type="ECO:0000313" key="2">
    <source>
        <dbReference type="EMBL" id="JAH82129.1"/>
    </source>
</evidence>
<keyword evidence="1" id="KW-1133">Transmembrane helix</keyword>
<name>A0A0E9VVF1_ANGAN</name>
<keyword evidence="1" id="KW-0472">Membrane</keyword>